<dbReference type="RefSeq" id="WP_227228002.1">
    <property type="nucleotide sequence ID" value="NZ_JAJCVJ010000001.1"/>
</dbReference>
<keyword evidence="3" id="KW-1185">Reference proteome</keyword>
<protein>
    <recommendedName>
        <fullName evidence="4">CHAT domain-containing protein</fullName>
    </recommendedName>
</protein>
<dbReference type="EMBL" id="JBHSKX010000001">
    <property type="protein sequence ID" value="MFC5366659.1"/>
    <property type="molecule type" value="Genomic_DNA"/>
</dbReference>
<sequence length="687" mass="75470">MKTPSFERVPEPGIEIHDPIERRHYVLSTPTPVDPTEIDPDRFYFPVSSAVSFTTDSITLPSVVFTPVRNADGEMLSEVGYGPDESFSAGEYIVELSAPIKCYLRAVGPLSVTTDEERDTMRIDFGRPARVELGARSYHDRPAATVTTTERPRDLMRAVSTFGSALKTTSPERSYPTLRGHPPEVELGDELSIPDGVVRPETGVRIEVPPDPSAIFTVASLAHYLGAEVVPGGVPRVVTETGFSHRLDGPAGFETSVARTLERVLFFDCITRNEGFYDVALVERREIADVVDLDFPALYDRSIPEQLRAYLSVPYERVEPTLPQWRLTSDVVPVPGNAELLPFVVNELAHVRCPESYTPTESPRNAIIDEFTRSKGVPNPEGRADPRPSFVQPEPADSLEQMWAGRGCPVGASKAVAAGYRNRIARTPKTDDIDITVVCNDEEMTAELDSTDDIYGSRDAPNVTVTDHRALSADELTEVLRTDTDFLHYIGHIDANGFECRDGRLDVRTLDRVGVDAFLLNACRSYQQGLAMLERGSFGGVVTLSDVSNTGAVGVGELLARLLNCGFPMRSALNIVREHSFVGTQYIVVGDGGAALTQFDTVQPAVCHVDERDDDYRLSVTTYPPTNQGMGSMCSLQVTEESLYELVAGESQTYEVDEATLREFVTQAEMPVVRDGTLGWSTDYAVQ</sequence>
<name>A0ABD5R9E2_9EURY</name>
<evidence type="ECO:0000313" key="3">
    <source>
        <dbReference type="Proteomes" id="UP001596201"/>
    </source>
</evidence>
<accession>A0ABD5R9E2</accession>
<proteinExistence type="predicted"/>
<gene>
    <name evidence="2" type="ORF">ACFPJ5_06880</name>
</gene>
<dbReference type="AlphaFoldDB" id="A0ABD5R9E2"/>
<comment type="caution">
    <text evidence="2">The sequence shown here is derived from an EMBL/GenBank/DDBJ whole genome shotgun (WGS) entry which is preliminary data.</text>
</comment>
<evidence type="ECO:0000256" key="1">
    <source>
        <dbReference type="SAM" id="MobiDB-lite"/>
    </source>
</evidence>
<feature type="region of interest" description="Disordered" evidence="1">
    <location>
        <begin position="168"/>
        <end position="189"/>
    </location>
</feature>
<reference evidence="2 3" key="1">
    <citation type="journal article" date="2019" name="Int. J. Syst. Evol. Microbiol.">
        <title>The Global Catalogue of Microorganisms (GCM) 10K type strain sequencing project: providing services to taxonomists for standard genome sequencing and annotation.</title>
        <authorList>
            <consortium name="The Broad Institute Genomics Platform"/>
            <consortium name="The Broad Institute Genome Sequencing Center for Infectious Disease"/>
            <person name="Wu L."/>
            <person name="Ma J."/>
        </authorList>
    </citation>
    <scope>NUCLEOTIDE SEQUENCE [LARGE SCALE GENOMIC DNA]</scope>
    <source>
        <strain evidence="2 3">CGMCC 1.12237</strain>
    </source>
</reference>
<evidence type="ECO:0000313" key="2">
    <source>
        <dbReference type="EMBL" id="MFC5366659.1"/>
    </source>
</evidence>
<organism evidence="2 3">
    <name type="scientific">Salinirubrum litoreum</name>
    <dbReference type="NCBI Taxonomy" id="1126234"/>
    <lineage>
        <taxon>Archaea</taxon>
        <taxon>Methanobacteriati</taxon>
        <taxon>Methanobacteriota</taxon>
        <taxon>Stenosarchaea group</taxon>
        <taxon>Halobacteria</taxon>
        <taxon>Halobacteriales</taxon>
        <taxon>Haloferacaceae</taxon>
        <taxon>Salinirubrum</taxon>
    </lineage>
</organism>
<dbReference type="Proteomes" id="UP001596201">
    <property type="component" value="Unassembled WGS sequence"/>
</dbReference>
<evidence type="ECO:0008006" key="4">
    <source>
        <dbReference type="Google" id="ProtNLM"/>
    </source>
</evidence>